<keyword evidence="11" id="KW-1185">Reference proteome</keyword>
<dbReference type="GO" id="GO:0015818">
    <property type="term" value="P:isoleucine transport"/>
    <property type="evidence" value="ECO:0007669"/>
    <property type="project" value="TreeGrafter"/>
</dbReference>
<evidence type="ECO:0000256" key="2">
    <source>
        <dbReference type="ARBA" id="ARBA00008540"/>
    </source>
</evidence>
<dbReference type="InterPro" id="IPR004685">
    <property type="entry name" value="Brnchd-chn_aa_trnsp_Livcs"/>
</dbReference>
<evidence type="ECO:0000313" key="10">
    <source>
        <dbReference type="EMBL" id="ARN84580.1"/>
    </source>
</evidence>
<feature type="transmembrane region" description="Helical" evidence="9">
    <location>
        <begin position="236"/>
        <end position="261"/>
    </location>
</feature>
<proteinExistence type="inferred from homology"/>
<dbReference type="AlphaFoldDB" id="A0A1W6N3W7"/>
<keyword evidence="7 9" id="KW-1133">Transmembrane helix</keyword>
<feature type="transmembrane region" description="Helical" evidence="9">
    <location>
        <begin position="87"/>
        <end position="109"/>
    </location>
</feature>
<comment type="subcellular location">
    <subcellularLocation>
        <location evidence="9">Cell inner membrane</location>
        <topology evidence="9">Multi-pass membrane protein</topology>
    </subcellularLocation>
    <subcellularLocation>
        <location evidence="1">Cell membrane</location>
        <topology evidence="1">Multi-pass membrane protein</topology>
    </subcellularLocation>
</comment>
<keyword evidence="3 9" id="KW-0813">Transport</keyword>
<evidence type="ECO:0000256" key="6">
    <source>
        <dbReference type="ARBA" id="ARBA00022970"/>
    </source>
</evidence>
<dbReference type="GO" id="GO:0005304">
    <property type="term" value="F:L-valine transmembrane transporter activity"/>
    <property type="evidence" value="ECO:0007669"/>
    <property type="project" value="TreeGrafter"/>
</dbReference>
<evidence type="ECO:0000256" key="4">
    <source>
        <dbReference type="ARBA" id="ARBA00022475"/>
    </source>
</evidence>
<feature type="transmembrane region" description="Helical" evidence="9">
    <location>
        <begin position="281"/>
        <end position="313"/>
    </location>
</feature>
<keyword evidence="8 9" id="KW-0472">Membrane</keyword>
<comment type="function">
    <text evidence="9">Component of the transport system for branched-chain amino acids.</text>
</comment>
<comment type="caution">
    <text evidence="9">Lacks conserved residue(s) required for the propagation of feature annotation.</text>
</comment>
<feature type="transmembrane region" description="Helical" evidence="9">
    <location>
        <begin position="53"/>
        <end position="75"/>
    </location>
</feature>
<dbReference type="Proteomes" id="UP000237351">
    <property type="component" value="Chromosome"/>
</dbReference>
<dbReference type="KEGG" id="naf:GQ61_03790"/>
<accession>A0A1W6N3W7</accession>
<evidence type="ECO:0000256" key="8">
    <source>
        <dbReference type="ARBA" id="ARBA00023136"/>
    </source>
</evidence>
<evidence type="ECO:0000256" key="7">
    <source>
        <dbReference type="ARBA" id="ARBA00022989"/>
    </source>
</evidence>
<reference evidence="10 11" key="1">
    <citation type="submission" date="2014-06" db="EMBL/GenBank/DDBJ databases">
        <title>The genome of the endonuclear symbiont Nucleicultrix amoebiphila.</title>
        <authorList>
            <person name="Schulz F."/>
            <person name="Horn M."/>
        </authorList>
    </citation>
    <scope>NUCLEOTIDE SEQUENCE [LARGE SCALE GENOMIC DNA]</scope>
    <source>
        <strain evidence="10 11">FS5</strain>
    </source>
</reference>
<dbReference type="STRING" id="1414854.GQ61_03790"/>
<dbReference type="GO" id="GO:0005886">
    <property type="term" value="C:plasma membrane"/>
    <property type="evidence" value="ECO:0007669"/>
    <property type="project" value="UniProtKB-SubCell"/>
</dbReference>
<keyword evidence="6 9" id="KW-0029">Amino-acid transport</keyword>
<dbReference type="PANTHER" id="PTHR30588:SF0">
    <property type="entry name" value="BRANCHED-CHAIN AMINO ACID PERMEASE BRNQ"/>
    <property type="match status" value="1"/>
</dbReference>
<feature type="transmembrane region" description="Helical" evidence="9">
    <location>
        <begin position="153"/>
        <end position="175"/>
    </location>
</feature>
<keyword evidence="5 9" id="KW-0812">Transmembrane</keyword>
<name>A0A1W6N3W7_9PROT</name>
<dbReference type="PANTHER" id="PTHR30588">
    <property type="entry name" value="BRANCHED-CHAIN AMINO ACID TRANSPORT SYSTEM 2 CARRIER PROTEIN"/>
    <property type="match status" value="1"/>
</dbReference>
<sequence length="389" mass="42606">MMLKRFKMLLSNDMRAFALVMSTGFAMFAMFFGSGNLVFPLLAGKVVESAYGLTMLGFVLTGVAMPFLGLLGVLLYEGSYKKFLSTFGLKIGFLMALIMLVLLGPFGVVPRCITVSFGSFAMISKSLNLPMFSFIMCSVVFLLSFNENRVVPLLGAFLAPIKIGSVGIIIAYGLLFSEAPKLTNISTYTAFEEGIFKGYQTMDLLAAFFFATVIIRHLKNASQKSDNPRGFFKLSLFSMLLGAGLLAIVYAGLVFLGATYAEQLNQYSSEKFLSVIAHLTLGEYAGIFVSIAIILSCLTTAIALATVFTDFLFEQVLVKKIPRTVCLGATMLMTFIVSTFGFQGIANFLSPILKLMYPGLIGLTLLNLFLWGWKRRLKKQPQISPTILS</sequence>
<evidence type="ECO:0000256" key="9">
    <source>
        <dbReference type="RuleBase" id="RU362122"/>
    </source>
</evidence>
<dbReference type="EMBL" id="CP008743">
    <property type="protein sequence ID" value="ARN84580.1"/>
    <property type="molecule type" value="Genomic_DNA"/>
</dbReference>
<evidence type="ECO:0000256" key="1">
    <source>
        <dbReference type="ARBA" id="ARBA00004651"/>
    </source>
</evidence>
<dbReference type="GO" id="GO:0015188">
    <property type="term" value="F:L-isoleucine transmembrane transporter activity"/>
    <property type="evidence" value="ECO:0007669"/>
    <property type="project" value="TreeGrafter"/>
</dbReference>
<feature type="transmembrane region" description="Helical" evidence="9">
    <location>
        <begin position="129"/>
        <end position="146"/>
    </location>
</feature>
<dbReference type="OrthoDB" id="9783920at2"/>
<feature type="transmembrane region" description="Helical" evidence="9">
    <location>
        <begin position="325"/>
        <end position="349"/>
    </location>
</feature>
<protein>
    <recommendedName>
        <fullName evidence="9">Branched-chain amino acid transport system carrier protein</fullName>
    </recommendedName>
</protein>
<keyword evidence="4" id="KW-1003">Cell membrane</keyword>
<dbReference type="GO" id="GO:0015820">
    <property type="term" value="P:L-leucine transport"/>
    <property type="evidence" value="ECO:0007669"/>
    <property type="project" value="TreeGrafter"/>
</dbReference>
<gene>
    <name evidence="10" type="ORF">GQ61_03790</name>
</gene>
<feature type="transmembrane region" description="Helical" evidence="9">
    <location>
        <begin position="195"/>
        <end position="215"/>
    </location>
</feature>
<evidence type="ECO:0000256" key="3">
    <source>
        <dbReference type="ARBA" id="ARBA00022448"/>
    </source>
</evidence>
<dbReference type="Pfam" id="PF05525">
    <property type="entry name" value="Branch_AA_trans"/>
    <property type="match status" value="1"/>
</dbReference>
<dbReference type="GO" id="GO:0015190">
    <property type="term" value="F:L-leucine transmembrane transporter activity"/>
    <property type="evidence" value="ECO:0007669"/>
    <property type="project" value="TreeGrafter"/>
</dbReference>
<feature type="transmembrane region" description="Helical" evidence="9">
    <location>
        <begin position="355"/>
        <end position="373"/>
    </location>
</feature>
<evidence type="ECO:0000256" key="5">
    <source>
        <dbReference type="ARBA" id="ARBA00022692"/>
    </source>
</evidence>
<comment type="similarity">
    <text evidence="2 9">Belongs to the branched chain amino acid transporter family.</text>
</comment>
<organism evidence="10 11">
    <name type="scientific">Candidatus Nucleicultrix amoebiphila FS5</name>
    <dbReference type="NCBI Taxonomy" id="1414854"/>
    <lineage>
        <taxon>Bacteria</taxon>
        <taxon>Pseudomonadati</taxon>
        <taxon>Pseudomonadota</taxon>
        <taxon>Alphaproteobacteria</taxon>
        <taxon>Holosporales</taxon>
        <taxon>Candidatus Nucleicultricaceae</taxon>
        <taxon>Candidatus Nucleicultrix</taxon>
    </lineage>
</organism>
<evidence type="ECO:0000313" key="11">
    <source>
        <dbReference type="Proteomes" id="UP000237351"/>
    </source>
</evidence>